<protein>
    <recommendedName>
        <fullName evidence="1">F-box domain-containing protein</fullName>
    </recommendedName>
</protein>
<comment type="caution">
    <text evidence="2">The sequence shown here is derived from an EMBL/GenBank/DDBJ whole genome shotgun (WGS) entry which is preliminary data.</text>
</comment>
<dbReference type="EMBL" id="WUAV01000002">
    <property type="protein sequence ID" value="KAF1764225.1"/>
    <property type="molecule type" value="Genomic_DNA"/>
</dbReference>
<dbReference type="SUPFAM" id="SSF81383">
    <property type="entry name" value="F-box domain"/>
    <property type="match status" value="1"/>
</dbReference>
<dbReference type="RefSeq" id="XP_053588712.1">
    <property type="nucleotide sequence ID" value="XM_053724518.1"/>
</dbReference>
<dbReference type="PANTHER" id="PTHR23015">
    <property type="entry name" value="UNCHARACTERIZED C.ELEGANS PROTEIN"/>
    <property type="match status" value="1"/>
</dbReference>
<feature type="domain" description="F-box" evidence="1">
    <location>
        <begin position="29"/>
        <end position="75"/>
    </location>
</feature>
<dbReference type="GeneID" id="9813404"/>
<dbReference type="PROSITE" id="PS50181">
    <property type="entry name" value="FBOX"/>
    <property type="match status" value="1"/>
</dbReference>
<accession>A0A6A5HAK7</accession>
<dbReference type="InterPro" id="IPR001810">
    <property type="entry name" value="F-box_dom"/>
</dbReference>
<dbReference type="CDD" id="cd22150">
    <property type="entry name" value="F-box_CeFBXA-like"/>
    <property type="match status" value="1"/>
</dbReference>
<dbReference type="CTD" id="9813404"/>
<proteinExistence type="predicted"/>
<dbReference type="Pfam" id="PF00646">
    <property type="entry name" value="F-box"/>
    <property type="match status" value="1"/>
</dbReference>
<organism evidence="2 3">
    <name type="scientific">Caenorhabditis remanei</name>
    <name type="common">Caenorhabditis vulgaris</name>
    <dbReference type="NCBI Taxonomy" id="31234"/>
    <lineage>
        <taxon>Eukaryota</taxon>
        <taxon>Metazoa</taxon>
        <taxon>Ecdysozoa</taxon>
        <taxon>Nematoda</taxon>
        <taxon>Chromadorea</taxon>
        <taxon>Rhabditida</taxon>
        <taxon>Rhabditina</taxon>
        <taxon>Rhabditomorpha</taxon>
        <taxon>Rhabditoidea</taxon>
        <taxon>Rhabditidae</taxon>
        <taxon>Peloderinae</taxon>
        <taxon>Caenorhabditis</taxon>
    </lineage>
</organism>
<evidence type="ECO:0000259" key="1">
    <source>
        <dbReference type="PROSITE" id="PS50181"/>
    </source>
</evidence>
<gene>
    <name evidence="2" type="ORF">GCK72_004172</name>
</gene>
<dbReference type="GO" id="GO:0045087">
    <property type="term" value="P:innate immune response"/>
    <property type="evidence" value="ECO:0007669"/>
    <property type="project" value="TreeGrafter"/>
</dbReference>
<sequence>MYQSICSQMLCLKWFKSPPLEEVSTSDNKVSIMDMPDLVMRKILGYVGFLSIMKLRKVCHPFRNFIDNTKLNYGLTQVCIVVRPSLISAIIFWSSADLIVLNYAKYVTSSLVKVNGWDNVKILEKEHFLDVFSRDLRAILRNQRLSSMKLEIKENDFDVVGFLFYKEFLNRNFTSISNKKYGWLCCCRNRLKSPCEFAEHWRDVNGIPFMKPSVDQFYDCLKTILKSRGSPIQIKELDIQVMEAYHFMDIARFIDIKHMKCLYINRVFCCDDKKQCLDEIVELDGWECIQELTITNFNVTIPLERFLHKSQLNIRIPTISMEDVLFLKMRLLTSPVFENYTICYDDLQDNIDRLIAVLGRFVIDGYREKHWYYRIPDTKQKVTFRSNIE</sequence>
<dbReference type="Proteomes" id="UP000483820">
    <property type="component" value="Chromosome II"/>
</dbReference>
<evidence type="ECO:0000313" key="2">
    <source>
        <dbReference type="EMBL" id="KAF1764225.1"/>
    </source>
</evidence>
<dbReference type="AlphaFoldDB" id="A0A6A5HAK7"/>
<dbReference type="PANTHER" id="PTHR23015:SF4">
    <property type="entry name" value="DUF38 DOMAIN-CONTAINING PROTEIN-RELATED"/>
    <property type="match status" value="1"/>
</dbReference>
<name>A0A6A5HAK7_CAERE</name>
<reference evidence="2 3" key="1">
    <citation type="submission" date="2019-12" db="EMBL/GenBank/DDBJ databases">
        <title>Chromosome-level assembly of the Caenorhabditis remanei genome.</title>
        <authorList>
            <person name="Teterina A.A."/>
            <person name="Willis J.H."/>
            <person name="Phillips P.C."/>
        </authorList>
    </citation>
    <scope>NUCLEOTIDE SEQUENCE [LARGE SCALE GENOMIC DNA]</scope>
    <source>
        <strain evidence="2 3">PX506</strain>
        <tissue evidence="2">Whole organism</tissue>
    </source>
</reference>
<dbReference type="SMART" id="SM00256">
    <property type="entry name" value="FBOX"/>
    <property type="match status" value="1"/>
</dbReference>
<dbReference type="InterPro" id="IPR002900">
    <property type="entry name" value="DUF38/FTH_CAE_spp"/>
</dbReference>
<dbReference type="Pfam" id="PF01827">
    <property type="entry name" value="FTH"/>
    <property type="match status" value="1"/>
</dbReference>
<evidence type="ECO:0000313" key="3">
    <source>
        <dbReference type="Proteomes" id="UP000483820"/>
    </source>
</evidence>
<dbReference type="InterPro" id="IPR040161">
    <property type="entry name" value="FB224"/>
</dbReference>
<dbReference type="KEGG" id="crq:GCK72_004172"/>
<dbReference type="InterPro" id="IPR036047">
    <property type="entry name" value="F-box-like_dom_sf"/>
</dbReference>